<dbReference type="PANTHER" id="PTHR47326">
    <property type="entry name" value="TRANSPOSABLE ELEMENT TC3 TRANSPOSASE-LIKE PROTEIN"/>
    <property type="match status" value="1"/>
</dbReference>
<dbReference type="Pfam" id="PF16087">
    <property type="entry name" value="DUF4817"/>
    <property type="match status" value="1"/>
</dbReference>
<organism evidence="2 3">
    <name type="scientific">Dryococelus australis</name>
    <dbReference type="NCBI Taxonomy" id="614101"/>
    <lineage>
        <taxon>Eukaryota</taxon>
        <taxon>Metazoa</taxon>
        <taxon>Ecdysozoa</taxon>
        <taxon>Arthropoda</taxon>
        <taxon>Hexapoda</taxon>
        <taxon>Insecta</taxon>
        <taxon>Pterygota</taxon>
        <taxon>Neoptera</taxon>
        <taxon>Polyneoptera</taxon>
        <taxon>Phasmatodea</taxon>
        <taxon>Verophasmatodea</taxon>
        <taxon>Anareolatae</taxon>
        <taxon>Phasmatidae</taxon>
        <taxon>Eurycanthinae</taxon>
        <taxon>Dryococelus</taxon>
    </lineage>
</organism>
<name>A0ABQ9H348_9NEOP</name>
<dbReference type="PANTHER" id="PTHR47326:SF1">
    <property type="entry name" value="HTH PSQ-TYPE DOMAIN-CONTAINING PROTEIN"/>
    <property type="match status" value="1"/>
</dbReference>
<reference evidence="2 3" key="1">
    <citation type="submission" date="2023-02" db="EMBL/GenBank/DDBJ databases">
        <title>LHISI_Scaffold_Assembly.</title>
        <authorList>
            <person name="Stuart O.P."/>
            <person name="Cleave R."/>
            <person name="Magrath M.J.L."/>
            <person name="Mikheyev A.S."/>
        </authorList>
    </citation>
    <scope>NUCLEOTIDE SEQUENCE [LARGE SCALE GENOMIC DNA]</scope>
    <source>
        <strain evidence="2">Daus_M_001</strain>
        <tissue evidence="2">Leg muscle</tissue>
    </source>
</reference>
<protein>
    <recommendedName>
        <fullName evidence="1">DUF4817 domain-containing protein</fullName>
    </recommendedName>
</protein>
<dbReference type="EMBL" id="JARBHB010000007">
    <property type="protein sequence ID" value="KAJ8878695.1"/>
    <property type="molecule type" value="Genomic_DNA"/>
</dbReference>
<accession>A0ABQ9H348</accession>
<dbReference type="Proteomes" id="UP001159363">
    <property type="component" value="Chromosome 6"/>
</dbReference>
<proteinExistence type="predicted"/>
<comment type="caution">
    <text evidence="2">The sequence shown here is derived from an EMBL/GenBank/DDBJ whole genome shotgun (WGS) entry which is preliminary data.</text>
</comment>
<sequence length="1097" mass="123502">MEKRRRLDYIQCIDAGKTNSQRLHRLKGCEVLLGKRKTRIRDCVEYLYKDAPRLEAVPVETGTAAAFSPGELRFCDRAAGSVCLIPRASVCVSVRVRAHAYRHRIGEGARGKVTPPPFSQQGHRFTPCDHLPALRKQKNVFTHACACACAWCVLRATRTHLLSPTFSYVNIFETFNEHKRDSAARAFVFRLDNSRKFPTSVDVCQHSSLLELEVHRFLAILVFPPALLGLPAVSSIHLEAPRESLKHRPAAPAIRRAVAHSENWAKPNKNTDDTSTFTPTQLALTLWLNDFSLRIWEGELNIRTVEGMLETTAWRHQWGVVVAEAPYSAPSSVLGADGRLTCSPPWLMLKVLPGRYQSLVLERQPDVERRRCTLLSRITRFIVQLNMTVDARTYPSAVSSRSTCQTTKDTAPCDAGLYRARCLIFSAPFTGWWTVLLQLSFASGRRKEQAFEGYLVTELICEILAARSSYGRCAGQLRALLSWASVRPLADRMCEFSPRGWSVVPASVANRLTVSAIRARKVWPPCPCLQIGNLLATHLVALHTNNSTVQPWWYATHPTMDDFVGGRCTQWISSMEYTIEEYCDMYRTFCECRGNANVAARLYRERYRGHRHPIANVIRRLDQRARESGQIMPGISSSDVRKESHLELVAGRRLGVSYSLVLTILHDDGLYPYCYNAIHPLIERDRPRHFKYCQGMLTSLQHNPDFVGHIRWTDEAQFTREGISNWHNSHHWHQSNPHRHSLDGTMQCFSARFYRSCWKTFHWPFEELCGTNMTGYHLITAEQRAGNLITPLRSGGSDQGRTSILTTKVTRPRSRKLFLRGFLKELMYHEPVASVEECIARLHAAVVHVTNDYLRAAQAAIPQRVRACIVMEGEFSVARSNADTTPAANGGMTTAEVCIDYCGLLSAQISSRNITGPSNKEIFCTALLKTLSFSVQKRADKYASRDTWRYSVMFERIGIRGLDNLTATETIIILLTVGKKASFRLGIVRSRNPRLIARACYASVDAWETGNDETCSEPDESYSLKTPVTTSCKVSGAETVDSDEGRRGRADTKLLDAESIRLFGVAFQASVHASKHGKRSPQKCLTSARISATTAYH</sequence>
<evidence type="ECO:0000313" key="3">
    <source>
        <dbReference type="Proteomes" id="UP001159363"/>
    </source>
</evidence>
<keyword evidence="3" id="KW-1185">Reference proteome</keyword>
<dbReference type="InterPro" id="IPR032135">
    <property type="entry name" value="DUF4817"/>
</dbReference>
<evidence type="ECO:0000313" key="2">
    <source>
        <dbReference type="EMBL" id="KAJ8878695.1"/>
    </source>
</evidence>
<gene>
    <name evidence="2" type="ORF">PR048_019280</name>
</gene>
<feature type="domain" description="DUF4817" evidence="1">
    <location>
        <begin position="578"/>
        <end position="631"/>
    </location>
</feature>
<evidence type="ECO:0000259" key="1">
    <source>
        <dbReference type="Pfam" id="PF16087"/>
    </source>
</evidence>